<evidence type="ECO:0000313" key="9">
    <source>
        <dbReference type="EMBL" id="CAA9552733.1"/>
    </source>
</evidence>
<dbReference type="Pfam" id="PF00528">
    <property type="entry name" value="BPD_transp_1"/>
    <property type="match status" value="1"/>
</dbReference>
<dbReference type="CDD" id="cd06261">
    <property type="entry name" value="TM_PBP2"/>
    <property type="match status" value="1"/>
</dbReference>
<dbReference type="PROSITE" id="PS50928">
    <property type="entry name" value="ABC_TM1"/>
    <property type="match status" value="1"/>
</dbReference>
<dbReference type="InterPro" id="IPR051393">
    <property type="entry name" value="ABC_transporter_permease"/>
</dbReference>
<feature type="transmembrane region" description="Helical" evidence="7">
    <location>
        <begin position="179"/>
        <end position="202"/>
    </location>
</feature>
<keyword evidence="3" id="KW-1003">Cell membrane</keyword>
<feature type="transmembrane region" description="Helical" evidence="7">
    <location>
        <begin position="32"/>
        <end position="58"/>
    </location>
</feature>
<organism evidence="9">
    <name type="scientific">uncultured Thermomicrobiales bacterium</name>
    <dbReference type="NCBI Taxonomy" id="1645740"/>
    <lineage>
        <taxon>Bacteria</taxon>
        <taxon>Pseudomonadati</taxon>
        <taxon>Thermomicrobiota</taxon>
        <taxon>Thermomicrobia</taxon>
        <taxon>Thermomicrobiales</taxon>
        <taxon>environmental samples</taxon>
    </lineage>
</organism>
<evidence type="ECO:0000256" key="5">
    <source>
        <dbReference type="ARBA" id="ARBA00022989"/>
    </source>
</evidence>
<feature type="transmembrane region" description="Helical" evidence="7">
    <location>
        <begin position="96"/>
        <end position="117"/>
    </location>
</feature>
<dbReference type="InterPro" id="IPR000515">
    <property type="entry name" value="MetI-like"/>
</dbReference>
<evidence type="ECO:0000259" key="8">
    <source>
        <dbReference type="PROSITE" id="PS50928"/>
    </source>
</evidence>
<comment type="subcellular location">
    <subcellularLocation>
        <location evidence="1 7">Cell membrane</location>
        <topology evidence="1 7">Multi-pass membrane protein</topology>
    </subcellularLocation>
</comment>
<feature type="transmembrane region" description="Helical" evidence="7">
    <location>
        <begin position="287"/>
        <end position="310"/>
    </location>
</feature>
<dbReference type="InterPro" id="IPR035906">
    <property type="entry name" value="MetI-like_sf"/>
</dbReference>
<keyword evidence="4 7" id="KW-0812">Transmembrane</keyword>
<feature type="transmembrane region" description="Helical" evidence="7">
    <location>
        <begin position="129"/>
        <end position="149"/>
    </location>
</feature>
<dbReference type="GO" id="GO:0005886">
    <property type="term" value="C:plasma membrane"/>
    <property type="evidence" value="ECO:0007669"/>
    <property type="project" value="UniProtKB-SubCell"/>
</dbReference>
<protein>
    <submittedName>
        <fullName evidence="9">ABC transporter, permease protein 1 (Cluster 1, maltose/g3p/polyamine/iron)</fullName>
    </submittedName>
</protein>
<keyword evidence="5 7" id="KW-1133">Transmembrane helix</keyword>
<evidence type="ECO:0000256" key="7">
    <source>
        <dbReference type="RuleBase" id="RU363032"/>
    </source>
</evidence>
<accession>A0A6J4ULN6</accession>
<name>A0A6J4ULN6_9BACT</name>
<evidence type="ECO:0000256" key="2">
    <source>
        <dbReference type="ARBA" id="ARBA00022448"/>
    </source>
</evidence>
<evidence type="ECO:0000256" key="1">
    <source>
        <dbReference type="ARBA" id="ARBA00004651"/>
    </source>
</evidence>
<keyword evidence="2 7" id="KW-0813">Transport</keyword>
<evidence type="ECO:0000256" key="4">
    <source>
        <dbReference type="ARBA" id="ARBA00022692"/>
    </source>
</evidence>
<evidence type="ECO:0000256" key="6">
    <source>
        <dbReference type="ARBA" id="ARBA00023136"/>
    </source>
</evidence>
<keyword evidence="6 7" id="KW-0472">Membrane</keyword>
<dbReference type="AlphaFoldDB" id="A0A6J4ULN6"/>
<proteinExistence type="inferred from homology"/>
<feature type="domain" description="ABC transmembrane type-1" evidence="8">
    <location>
        <begin position="92"/>
        <end position="306"/>
    </location>
</feature>
<dbReference type="PANTHER" id="PTHR30193:SF37">
    <property type="entry name" value="INNER MEMBRANE ABC TRANSPORTER PERMEASE PROTEIN YCJO"/>
    <property type="match status" value="1"/>
</dbReference>
<reference evidence="9" key="1">
    <citation type="submission" date="2020-02" db="EMBL/GenBank/DDBJ databases">
        <authorList>
            <person name="Meier V. D."/>
        </authorList>
    </citation>
    <scope>NUCLEOTIDE SEQUENCE</scope>
    <source>
        <strain evidence="9">AVDCRST_MAG70</strain>
    </source>
</reference>
<dbReference type="Gene3D" id="1.10.3720.10">
    <property type="entry name" value="MetI-like"/>
    <property type="match status" value="1"/>
</dbReference>
<evidence type="ECO:0000256" key="3">
    <source>
        <dbReference type="ARBA" id="ARBA00022475"/>
    </source>
</evidence>
<dbReference type="EMBL" id="CADCWH010000167">
    <property type="protein sequence ID" value="CAA9552733.1"/>
    <property type="molecule type" value="Genomic_DNA"/>
</dbReference>
<feature type="transmembrane region" description="Helical" evidence="7">
    <location>
        <begin position="233"/>
        <end position="258"/>
    </location>
</feature>
<dbReference type="GO" id="GO:0055085">
    <property type="term" value="P:transmembrane transport"/>
    <property type="evidence" value="ECO:0007669"/>
    <property type="project" value="InterPro"/>
</dbReference>
<sequence length="316" mass="36266">MAVRATTMRPVQAVRPRPKGARLVLRQMRRQWSAYLFLAPVLLLFAVFTFFSVGYAFYLSFHQWNILEPVKPFVGLDNYRRLVQDDRFHEAVVNTLYYTVASVPLTIGFGLFIALLLNNQIRARGLFRAFFYLPVITPLVIASIIWKWVYNGDFGLFNYYLIKLHLIDETLLWLSDQNLAMPAVIITSVWKSVGFAMVVYLAGLQAIPEEYYDAAKIDGATGWRRLRDITVPLLSTTTMFLVVVSVLGSFQVFTQIFVMTGGGPLGSTRTVVWYIYQTAFKNFDMGYAAALAFALFAMMFGFTLVQFRFLRREVEY</sequence>
<dbReference type="SUPFAM" id="SSF161098">
    <property type="entry name" value="MetI-like"/>
    <property type="match status" value="1"/>
</dbReference>
<comment type="similarity">
    <text evidence="7">Belongs to the binding-protein-dependent transport system permease family.</text>
</comment>
<gene>
    <name evidence="9" type="ORF">AVDCRST_MAG70-1058</name>
</gene>
<dbReference type="PANTHER" id="PTHR30193">
    <property type="entry name" value="ABC TRANSPORTER PERMEASE PROTEIN"/>
    <property type="match status" value="1"/>
</dbReference>